<organism evidence="1">
    <name type="scientific">Cacopsylla melanoneura</name>
    <dbReference type="NCBI Taxonomy" id="428564"/>
    <lineage>
        <taxon>Eukaryota</taxon>
        <taxon>Metazoa</taxon>
        <taxon>Ecdysozoa</taxon>
        <taxon>Arthropoda</taxon>
        <taxon>Hexapoda</taxon>
        <taxon>Insecta</taxon>
        <taxon>Pterygota</taxon>
        <taxon>Neoptera</taxon>
        <taxon>Paraneoptera</taxon>
        <taxon>Hemiptera</taxon>
        <taxon>Sternorrhyncha</taxon>
        <taxon>Psylloidea</taxon>
        <taxon>Psyllidae</taxon>
        <taxon>Psyllinae</taxon>
        <taxon>Cacopsylla</taxon>
    </lineage>
</organism>
<accession>A0A8D8QC62</accession>
<sequence>MKPSFSFLDNPFAVDVVGDGCPLSSPITNDVAAVELEILELQEDVKRTEKIGSSTLQFWKNVPAEKYPLRKNVVRDSFQFLELPYKQKSSPILLGSGYFS</sequence>
<reference evidence="1" key="1">
    <citation type="submission" date="2021-05" db="EMBL/GenBank/DDBJ databases">
        <authorList>
            <person name="Alioto T."/>
            <person name="Alioto T."/>
            <person name="Gomez Garrido J."/>
        </authorList>
    </citation>
    <scope>NUCLEOTIDE SEQUENCE</scope>
</reference>
<proteinExistence type="predicted"/>
<protein>
    <submittedName>
        <fullName evidence="1">Uncharacterized protein</fullName>
    </submittedName>
</protein>
<dbReference type="AlphaFoldDB" id="A0A8D8QC62"/>
<evidence type="ECO:0000313" key="1">
    <source>
        <dbReference type="EMBL" id="CAG6628815.1"/>
    </source>
</evidence>
<dbReference type="EMBL" id="HBUF01068987">
    <property type="protein sequence ID" value="CAG6628815.1"/>
    <property type="molecule type" value="Transcribed_RNA"/>
</dbReference>
<name>A0A8D8QC62_9HEMI</name>